<reference evidence="1" key="1">
    <citation type="submission" date="2020-01" db="EMBL/GenBank/DDBJ databases">
        <authorList>
            <person name="Mishra B."/>
        </authorList>
    </citation>
    <scope>NUCLEOTIDE SEQUENCE [LARGE SCALE GENOMIC DNA]</scope>
</reference>
<dbReference type="InterPro" id="IPR035892">
    <property type="entry name" value="C2_domain_sf"/>
</dbReference>
<protein>
    <recommendedName>
        <fullName evidence="3">C2 domain-containing protein</fullName>
    </recommendedName>
</protein>
<keyword evidence="2" id="KW-1185">Reference proteome</keyword>
<dbReference type="SUPFAM" id="SSF49562">
    <property type="entry name" value="C2 domain (Calcium/lipid-binding domain, CaLB)"/>
    <property type="match status" value="1"/>
</dbReference>
<organism evidence="1 2">
    <name type="scientific">Microthlaspi erraticum</name>
    <dbReference type="NCBI Taxonomy" id="1685480"/>
    <lineage>
        <taxon>Eukaryota</taxon>
        <taxon>Viridiplantae</taxon>
        <taxon>Streptophyta</taxon>
        <taxon>Embryophyta</taxon>
        <taxon>Tracheophyta</taxon>
        <taxon>Spermatophyta</taxon>
        <taxon>Magnoliopsida</taxon>
        <taxon>eudicotyledons</taxon>
        <taxon>Gunneridae</taxon>
        <taxon>Pentapetalae</taxon>
        <taxon>rosids</taxon>
        <taxon>malvids</taxon>
        <taxon>Brassicales</taxon>
        <taxon>Brassicaceae</taxon>
        <taxon>Coluteocarpeae</taxon>
        <taxon>Microthlaspi</taxon>
    </lineage>
</organism>
<accession>A0A6D2IUU3</accession>
<comment type="caution">
    <text evidence="1">The sequence shown here is derived from an EMBL/GenBank/DDBJ whole genome shotgun (WGS) entry which is preliminary data.</text>
</comment>
<proteinExistence type="predicted"/>
<dbReference type="AlphaFoldDB" id="A0A6D2IUU3"/>
<dbReference type="Proteomes" id="UP000467841">
    <property type="component" value="Unassembled WGS sequence"/>
</dbReference>
<evidence type="ECO:0008006" key="3">
    <source>
        <dbReference type="Google" id="ProtNLM"/>
    </source>
</evidence>
<dbReference type="OrthoDB" id="965431at2759"/>
<dbReference type="EMBL" id="CACVBM020001074">
    <property type="protein sequence ID" value="CAA7028822.1"/>
    <property type="molecule type" value="Genomic_DNA"/>
</dbReference>
<sequence>MVQAENQVWSICGGRASNVSLLRLSEKSTAEVWNRRAAEMGGTSALTDIRNPVWNQNMVFVIAEPFEEPLILTVIIAEPFSRILTTTDAFRRG</sequence>
<evidence type="ECO:0000313" key="2">
    <source>
        <dbReference type="Proteomes" id="UP000467841"/>
    </source>
</evidence>
<name>A0A6D2IUU3_9BRAS</name>
<gene>
    <name evidence="1" type="ORF">MERR_LOCUS16057</name>
</gene>
<evidence type="ECO:0000313" key="1">
    <source>
        <dbReference type="EMBL" id="CAA7028822.1"/>
    </source>
</evidence>